<evidence type="ECO:0000256" key="3">
    <source>
        <dbReference type="ARBA" id="ARBA00022989"/>
    </source>
</evidence>
<reference evidence="10 11" key="1">
    <citation type="submission" date="2021-05" db="EMBL/GenBank/DDBJ databases">
        <authorList>
            <person name="Zahm M."/>
            <person name="Klopp C."/>
            <person name="Cabau C."/>
            <person name="Kuhl H."/>
            <person name="Suciu R."/>
            <person name="Ciorpac M."/>
            <person name="Holostenco D."/>
            <person name="Gessner J."/>
            <person name="Wuertz S."/>
            <person name="Hohne C."/>
            <person name="Stock M."/>
            <person name="Gislard M."/>
            <person name="Lluch J."/>
            <person name="Milhes M."/>
            <person name="Lampietro C."/>
            <person name="Lopez Roques C."/>
            <person name="Donnadieu C."/>
            <person name="Du K."/>
            <person name="Schartl M."/>
            <person name="Guiguen Y."/>
        </authorList>
    </citation>
    <scope>NUCLEOTIDE SEQUENCE [LARGE SCALE GENOMIC DNA]</scope>
    <source>
        <strain evidence="10">Hh-F2</strain>
        <tissue evidence="10">Blood</tissue>
    </source>
</reference>
<evidence type="ECO:0000313" key="11">
    <source>
        <dbReference type="Proteomes" id="UP001369086"/>
    </source>
</evidence>
<feature type="transmembrane region" description="Helical" evidence="8">
    <location>
        <begin position="60"/>
        <end position="87"/>
    </location>
</feature>
<keyword evidence="6 10" id="KW-0675">Receptor</keyword>
<gene>
    <name evidence="10" type="ORF">HHUSO_G4410</name>
</gene>
<evidence type="ECO:0000256" key="4">
    <source>
        <dbReference type="ARBA" id="ARBA00023040"/>
    </source>
</evidence>
<feature type="transmembrane region" description="Helical" evidence="8">
    <location>
        <begin position="269"/>
        <end position="288"/>
    </location>
</feature>
<evidence type="ECO:0000256" key="7">
    <source>
        <dbReference type="ARBA" id="ARBA00023224"/>
    </source>
</evidence>
<keyword evidence="5 8" id="KW-0472">Membrane</keyword>
<dbReference type="EMBL" id="JAHFZB010000003">
    <property type="protein sequence ID" value="KAK6492143.1"/>
    <property type="molecule type" value="Genomic_DNA"/>
</dbReference>
<dbReference type="PRINTS" id="PR01157">
    <property type="entry name" value="P2YPURNOCPTR"/>
</dbReference>
<dbReference type="InterPro" id="IPR017452">
    <property type="entry name" value="GPCR_Rhodpsn_7TM"/>
</dbReference>
<evidence type="ECO:0000259" key="9">
    <source>
        <dbReference type="PROSITE" id="PS50262"/>
    </source>
</evidence>
<feature type="transmembrane region" description="Helical" evidence="8">
    <location>
        <begin position="174"/>
        <end position="196"/>
    </location>
</feature>
<proteinExistence type="predicted"/>
<dbReference type="InterPro" id="IPR000276">
    <property type="entry name" value="GPCR_Rhodpsn"/>
</dbReference>
<feature type="transmembrane region" description="Helical" evidence="8">
    <location>
        <begin position="141"/>
        <end position="162"/>
    </location>
</feature>
<feature type="transmembrane region" description="Helical" evidence="8">
    <location>
        <begin position="224"/>
        <end position="249"/>
    </location>
</feature>
<keyword evidence="4" id="KW-0297">G-protein coupled receptor</keyword>
<keyword evidence="7" id="KW-0807">Transducer</keyword>
<evidence type="ECO:0000256" key="6">
    <source>
        <dbReference type="ARBA" id="ARBA00023170"/>
    </source>
</evidence>
<sequence>MTLELRIGLSRFRGEDWIFSSAKINVGETRKKMPQLDNMNSSSNFSSDSNVTCSSMQRNAYSIALITIYSFVLIGGITGATLMICILKSNIKSVTITAVLNLIAIHVVFLLTVPFRMYYYASDNWSLGPGFCKLVSAVIHAHMYIAFVFYVTILVIRYLTFFQKTGRVEFYRRLHALGYSAAVWAVMLIIVLPAYISQYGNSKHYCNTTCFHFQGELEKSSVRILNYTMIVIMLTTVSILFCCQLYILWKVVRQYRAALFAHQEFWAQIKSLSFVLVMIICFVPYHMFRIYYLQHVKDSSCLSQQNEVYLALTALSCFDLLTFLGRGSYLYCPASCTSVKSVFPCC</sequence>
<name>A0ABR1A4Y2_HUSHU</name>
<comment type="caution">
    <text evidence="10">The sequence shown here is derived from an EMBL/GenBank/DDBJ whole genome shotgun (WGS) entry which is preliminary data.</text>
</comment>
<dbReference type="SUPFAM" id="SSF81321">
    <property type="entry name" value="Family A G protein-coupled receptor-like"/>
    <property type="match status" value="1"/>
</dbReference>
<dbReference type="Gene3D" id="1.20.1070.10">
    <property type="entry name" value="Rhodopsin 7-helix transmembrane proteins"/>
    <property type="match status" value="1"/>
</dbReference>
<feature type="transmembrane region" description="Helical" evidence="8">
    <location>
        <begin position="99"/>
        <end position="121"/>
    </location>
</feature>
<organism evidence="10 11">
    <name type="scientific">Huso huso</name>
    <name type="common">Beluga</name>
    <name type="synonym">Acipenser huso</name>
    <dbReference type="NCBI Taxonomy" id="61971"/>
    <lineage>
        <taxon>Eukaryota</taxon>
        <taxon>Metazoa</taxon>
        <taxon>Chordata</taxon>
        <taxon>Craniata</taxon>
        <taxon>Vertebrata</taxon>
        <taxon>Euteleostomi</taxon>
        <taxon>Actinopterygii</taxon>
        <taxon>Chondrostei</taxon>
        <taxon>Acipenseriformes</taxon>
        <taxon>Acipenseridae</taxon>
        <taxon>Huso</taxon>
    </lineage>
</organism>
<evidence type="ECO:0000256" key="1">
    <source>
        <dbReference type="ARBA" id="ARBA00004141"/>
    </source>
</evidence>
<dbReference type="PANTHER" id="PTHR24237">
    <property type="entry name" value="G-PROTEIN COUPLED RECEPTOR"/>
    <property type="match status" value="1"/>
</dbReference>
<dbReference type="Proteomes" id="UP001369086">
    <property type="component" value="Unassembled WGS sequence"/>
</dbReference>
<dbReference type="Pfam" id="PF00001">
    <property type="entry name" value="7tm_1"/>
    <property type="match status" value="1"/>
</dbReference>
<dbReference type="PROSITE" id="PS50262">
    <property type="entry name" value="G_PROTEIN_RECEP_F1_2"/>
    <property type="match status" value="1"/>
</dbReference>
<evidence type="ECO:0000256" key="2">
    <source>
        <dbReference type="ARBA" id="ARBA00022692"/>
    </source>
</evidence>
<comment type="subcellular location">
    <subcellularLocation>
        <location evidence="1">Membrane</location>
        <topology evidence="1">Multi-pass membrane protein</topology>
    </subcellularLocation>
</comment>
<keyword evidence="3 8" id="KW-1133">Transmembrane helix</keyword>
<evidence type="ECO:0000313" key="10">
    <source>
        <dbReference type="EMBL" id="KAK6492143.1"/>
    </source>
</evidence>
<evidence type="ECO:0000256" key="8">
    <source>
        <dbReference type="SAM" id="Phobius"/>
    </source>
</evidence>
<evidence type="ECO:0000256" key="5">
    <source>
        <dbReference type="ARBA" id="ARBA00023136"/>
    </source>
</evidence>
<feature type="transmembrane region" description="Helical" evidence="8">
    <location>
        <begin position="308"/>
        <end position="325"/>
    </location>
</feature>
<keyword evidence="11" id="KW-1185">Reference proteome</keyword>
<feature type="domain" description="G-protein coupled receptors family 1 profile" evidence="9">
    <location>
        <begin position="77"/>
        <end position="291"/>
    </location>
</feature>
<dbReference type="InterPro" id="IPR047160">
    <property type="entry name" value="GP183-like"/>
</dbReference>
<keyword evidence="2 8" id="KW-0812">Transmembrane</keyword>
<accession>A0ABR1A4Y2</accession>
<dbReference type="PANTHER" id="PTHR24237:SF35">
    <property type="entry name" value="G-PROTEIN COUPLED RECEPTOR 141-RELATED"/>
    <property type="match status" value="1"/>
</dbReference>
<protein>
    <submittedName>
        <fullName evidence="10">G-protein coupled receptor 141 isoform X1</fullName>
    </submittedName>
</protein>